<dbReference type="InterPro" id="IPR006311">
    <property type="entry name" value="TAT_signal"/>
</dbReference>
<protein>
    <submittedName>
        <fullName evidence="1">Uncharacterized protein</fullName>
    </submittedName>
</protein>
<accession>A0A6M8HLD0</accession>
<dbReference type="RefSeq" id="WP_171836459.1">
    <property type="nucleotide sequence ID" value="NZ_CP053708.1"/>
</dbReference>
<dbReference type="KEGG" id="lck:HN018_02920"/>
<dbReference type="EMBL" id="CP053708">
    <property type="protein sequence ID" value="QKE89140.1"/>
    <property type="molecule type" value="Genomic_DNA"/>
</dbReference>
<dbReference type="PROSITE" id="PS51318">
    <property type="entry name" value="TAT"/>
    <property type="match status" value="1"/>
</dbReference>
<evidence type="ECO:0000313" key="2">
    <source>
        <dbReference type="Proteomes" id="UP000500767"/>
    </source>
</evidence>
<proteinExistence type="predicted"/>
<name>A0A6M8HLD0_9PROT</name>
<organism evidence="1 2">
    <name type="scientific">Lichenicola cladoniae</name>
    <dbReference type="NCBI Taxonomy" id="1484109"/>
    <lineage>
        <taxon>Bacteria</taxon>
        <taxon>Pseudomonadati</taxon>
        <taxon>Pseudomonadota</taxon>
        <taxon>Alphaproteobacteria</taxon>
        <taxon>Acetobacterales</taxon>
        <taxon>Acetobacteraceae</taxon>
        <taxon>Lichenicola</taxon>
    </lineage>
</organism>
<sequence>MSRTTRREVLGAGAFTAMFGIAAAAIAKPDVQVSAAVPLQPDGELIALCSRFDDLERKMEATYYLGPYSEAKELAAEAQQASLHAEQDELLEQITPIRATTLAGFQARARTLVFWNKEIERKGENGDWSNRMVWALVRDLNGGQA</sequence>
<dbReference type="Proteomes" id="UP000500767">
    <property type="component" value="Chromosome"/>
</dbReference>
<reference evidence="1 2" key="1">
    <citation type="journal article" date="2014" name="World J. Microbiol. Biotechnol.">
        <title>Biodiversity and physiological characteristics of Antarctic and Arctic lichens-associated bacteria.</title>
        <authorList>
            <person name="Lee Y.M."/>
            <person name="Kim E.H."/>
            <person name="Lee H.K."/>
            <person name="Hong S.G."/>
        </authorList>
    </citation>
    <scope>NUCLEOTIDE SEQUENCE [LARGE SCALE GENOMIC DNA]</scope>
    <source>
        <strain evidence="1 2">PAMC 26569</strain>
    </source>
</reference>
<evidence type="ECO:0000313" key="1">
    <source>
        <dbReference type="EMBL" id="QKE89140.1"/>
    </source>
</evidence>
<dbReference type="AlphaFoldDB" id="A0A6M8HLD0"/>
<keyword evidence="2" id="KW-1185">Reference proteome</keyword>
<gene>
    <name evidence="1" type="ORF">HN018_02920</name>
</gene>